<protein>
    <submittedName>
        <fullName evidence="4">Ankyrin repeat protein RF_0381</fullName>
    </submittedName>
</protein>
<comment type="caution">
    <text evidence="4">The sequence shown here is derived from an EMBL/GenBank/DDBJ whole genome shotgun (WGS) entry which is preliminary data.</text>
</comment>
<proteinExistence type="predicted"/>
<evidence type="ECO:0000256" key="3">
    <source>
        <dbReference type="PROSITE-ProRule" id="PRU00023"/>
    </source>
</evidence>
<sequence length="363" mass="39744">MPSGYVPTTAEEKADAEAAISWGDIIFARNGDLPAVRHFVRSDAEAVHQKDGDYYGMTALMWAAACGHLSLAQFLVKEKADVNAKDIDGMTALMYAAGDDHLSIAQFLVKEKADVNAKENDGQTALDRARKNGKTDMVAFLERAAKDTTHLEAELAATKAKLERMQLTAASPSTSGGYAGQAFATAPAPKASSQAAGSEAIPDGAAAPVSMFSARFNGGEFELKFREVHRLLKEHNFDNLMVNADAGDNFGTLTLEYFGRVHFENGVMLCVCTEDYGEITKSKYSSNYELQYIYDQNLRKIPIRVVPIYPPRPDCGPRHMYDKSYSARVLVNSVFKDSVVFLDCQDKTAHEIALMLAKKLLAM</sequence>
<dbReference type="PANTHER" id="PTHR24171">
    <property type="entry name" value="ANKYRIN REPEAT DOMAIN-CONTAINING PROTEIN 39-RELATED"/>
    <property type="match status" value="1"/>
</dbReference>
<evidence type="ECO:0000313" key="5">
    <source>
        <dbReference type="Proteomes" id="UP001642464"/>
    </source>
</evidence>
<dbReference type="Gene3D" id="1.25.40.20">
    <property type="entry name" value="Ankyrin repeat-containing domain"/>
    <property type="match status" value="2"/>
</dbReference>
<name>A0ABP0QWC2_9DINO</name>
<keyword evidence="5" id="KW-1185">Reference proteome</keyword>
<dbReference type="InterPro" id="IPR036770">
    <property type="entry name" value="Ankyrin_rpt-contain_sf"/>
</dbReference>
<evidence type="ECO:0000256" key="1">
    <source>
        <dbReference type="ARBA" id="ARBA00022737"/>
    </source>
</evidence>
<dbReference type="Pfam" id="PF13857">
    <property type="entry name" value="Ank_5"/>
    <property type="match status" value="1"/>
</dbReference>
<dbReference type="SMART" id="SM00248">
    <property type="entry name" value="ANK"/>
    <property type="match status" value="3"/>
</dbReference>
<dbReference type="SUPFAM" id="SSF48403">
    <property type="entry name" value="Ankyrin repeat"/>
    <property type="match status" value="1"/>
</dbReference>
<keyword evidence="2 3" id="KW-0040">ANK repeat</keyword>
<dbReference type="PROSITE" id="PS50088">
    <property type="entry name" value="ANK_REPEAT"/>
    <property type="match status" value="2"/>
</dbReference>
<dbReference type="Proteomes" id="UP001642464">
    <property type="component" value="Unassembled WGS sequence"/>
</dbReference>
<evidence type="ECO:0000256" key="2">
    <source>
        <dbReference type="ARBA" id="ARBA00023043"/>
    </source>
</evidence>
<organism evidence="4 5">
    <name type="scientific">Durusdinium trenchii</name>
    <dbReference type="NCBI Taxonomy" id="1381693"/>
    <lineage>
        <taxon>Eukaryota</taxon>
        <taxon>Sar</taxon>
        <taxon>Alveolata</taxon>
        <taxon>Dinophyceae</taxon>
        <taxon>Suessiales</taxon>
        <taxon>Symbiodiniaceae</taxon>
        <taxon>Durusdinium</taxon>
    </lineage>
</organism>
<reference evidence="4 5" key="1">
    <citation type="submission" date="2024-02" db="EMBL/GenBank/DDBJ databases">
        <authorList>
            <person name="Chen Y."/>
            <person name="Shah S."/>
            <person name="Dougan E. K."/>
            <person name="Thang M."/>
            <person name="Chan C."/>
        </authorList>
    </citation>
    <scope>NUCLEOTIDE SEQUENCE [LARGE SCALE GENOMIC DNA]</scope>
</reference>
<dbReference type="InterPro" id="IPR002110">
    <property type="entry name" value="Ankyrin_rpt"/>
</dbReference>
<dbReference type="EMBL" id="CAXAMM010040340">
    <property type="protein sequence ID" value="CAK9092568.1"/>
    <property type="molecule type" value="Genomic_DNA"/>
</dbReference>
<evidence type="ECO:0000313" key="4">
    <source>
        <dbReference type="EMBL" id="CAK9092568.1"/>
    </source>
</evidence>
<dbReference type="PROSITE" id="PS50297">
    <property type="entry name" value="ANK_REP_REGION"/>
    <property type="match status" value="2"/>
</dbReference>
<feature type="repeat" description="ANK" evidence="3">
    <location>
        <begin position="55"/>
        <end position="87"/>
    </location>
</feature>
<feature type="repeat" description="ANK" evidence="3">
    <location>
        <begin position="88"/>
        <end position="120"/>
    </location>
</feature>
<accession>A0ABP0QWC2</accession>
<gene>
    <name evidence="4" type="ORF">SCF082_LOCUS43562</name>
</gene>
<keyword evidence="1" id="KW-0677">Repeat</keyword>